<dbReference type="Proteomes" id="UP001500866">
    <property type="component" value="Unassembled WGS sequence"/>
</dbReference>
<keyword evidence="3" id="KW-0482">Metalloprotease</keyword>
<keyword evidence="1" id="KW-1133">Transmembrane helix</keyword>
<proteinExistence type="predicted"/>
<dbReference type="EMBL" id="BAAADS010000010">
    <property type="protein sequence ID" value="GAA0599689.1"/>
    <property type="molecule type" value="Genomic_DNA"/>
</dbReference>
<keyword evidence="3" id="KW-0378">Hydrolase</keyword>
<keyword evidence="4" id="KW-1185">Reference proteome</keyword>
<evidence type="ECO:0000313" key="3">
    <source>
        <dbReference type="EMBL" id="GAA0599689.1"/>
    </source>
</evidence>
<dbReference type="InterPro" id="IPR003675">
    <property type="entry name" value="Rce1/LyrA-like_dom"/>
</dbReference>
<feature type="transmembrane region" description="Helical" evidence="1">
    <location>
        <begin position="122"/>
        <end position="138"/>
    </location>
</feature>
<protein>
    <submittedName>
        <fullName evidence="3">CPBP family intramembrane metalloprotease</fullName>
    </submittedName>
</protein>
<keyword evidence="3" id="KW-0645">Protease</keyword>
<accession>A0ABP3QXY0</accession>
<name>A0ABP3QXY0_9BACI</name>
<dbReference type="RefSeq" id="WP_343811739.1">
    <property type="nucleotide sequence ID" value="NZ_BAAADS010000010.1"/>
</dbReference>
<comment type="caution">
    <text evidence="3">The sequence shown here is derived from an EMBL/GenBank/DDBJ whole genome shotgun (WGS) entry which is preliminary data.</text>
</comment>
<reference evidence="4" key="1">
    <citation type="journal article" date="2019" name="Int. J. Syst. Evol. Microbiol.">
        <title>The Global Catalogue of Microorganisms (GCM) 10K type strain sequencing project: providing services to taxonomists for standard genome sequencing and annotation.</title>
        <authorList>
            <consortium name="The Broad Institute Genomics Platform"/>
            <consortium name="The Broad Institute Genome Sequencing Center for Infectious Disease"/>
            <person name="Wu L."/>
            <person name="Ma J."/>
        </authorList>
    </citation>
    <scope>NUCLEOTIDE SEQUENCE [LARGE SCALE GENOMIC DNA]</scope>
    <source>
        <strain evidence="4">JCM 15395</strain>
    </source>
</reference>
<dbReference type="Pfam" id="PF02517">
    <property type="entry name" value="Rce1-like"/>
    <property type="match status" value="1"/>
</dbReference>
<organism evidence="3 4">
    <name type="scientific">Virgibacillus siamensis</name>
    <dbReference type="NCBI Taxonomy" id="480071"/>
    <lineage>
        <taxon>Bacteria</taxon>
        <taxon>Bacillati</taxon>
        <taxon>Bacillota</taxon>
        <taxon>Bacilli</taxon>
        <taxon>Bacillales</taxon>
        <taxon>Bacillaceae</taxon>
        <taxon>Virgibacillus</taxon>
    </lineage>
</organism>
<feature type="transmembrane region" description="Helical" evidence="1">
    <location>
        <begin position="145"/>
        <end position="162"/>
    </location>
</feature>
<evidence type="ECO:0000259" key="2">
    <source>
        <dbReference type="Pfam" id="PF02517"/>
    </source>
</evidence>
<gene>
    <name evidence="3" type="ORF">GCM10009001_15010</name>
</gene>
<keyword evidence="1" id="KW-0472">Membrane</keyword>
<feature type="domain" description="CAAX prenyl protease 2/Lysostaphin resistance protein A-like" evidence="2">
    <location>
        <begin position="100"/>
        <end position="180"/>
    </location>
</feature>
<feature type="transmembrane region" description="Helical" evidence="1">
    <location>
        <begin position="58"/>
        <end position="78"/>
    </location>
</feature>
<dbReference type="GO" id="GO:0008237">
    <property type="term" value="F:metallopeptidase activity"/>
    <property type="evidence" value="ECO:0007669"/>
    <property type="project" value="UniProtKB-KW"/>
</dbReference>
<feature type="transmembrane region" description="Helical" evidence="1">
    <location>
        <begin position="20"/>
        <end position="38"/>
    </location>
</feature>
<sequence length="196" mass="22576">MTRQSEIIKQLSDAELNKQLIFSQVVLLVIGGFLSIFLFDELTLWFKIFEWDLPDILYYGVCSGLLIVVADLLLIKIFPKRYYDDDGINARIFGNRKVTETFALTLLVAFSEEILFRGVIQTTFGYLIASVLFALIHFRYLGKPVLFISVLAVSFYLGYIFLLTENLLVTITSHFIVDFMLGIVIRYQKWGVENES</sequence>
<keyword evidence="1" id="KW-0812">Transmembrane</keyword>
<evidence type="ECO:0000256" key="1">
    <source>
        <dbReference type="SAM" id="Phobius"/>
    </source>
</evidence>
<evidence type="ECO:0000313" key="4">
    <source>
        <dbReference type="Proteomes" id="UP001500866"/>
    </source>
</evidence>